<accession>A0ACA9K043</accession>
<evidence type="ECO:0000313" key="2">
    <source>
        <dbReference type="Proteomes" id="UP000789860"/>
    </source>
</evidence>
<dbReference type="Proteomes" id="UP000789860">
    <property type="component" value="Unassembled WGS sequence"/>
</dbReference>
<reference evidence="1" key="1">
    <citation type="submission" date="2021-06" db="EMBL/GenBank/DDBJ databases">
        <authorList>
            <person name="Kallberg Y."/>
            <person name="Tangrot J."/>
            <person name="Rosling A."/>
        </authorList>
    </citation>
    <scope>NUCLEOTIDE SEQUENCE</scope>
    <source>
        <strain evidence="1">AU212A</strain>
    </source>
</reference>
<dbReference type="EMBL" id="CAJVPM010000467">
    <property type="protein sequence ID" value="CAG8445045.1"/>
    <property type="molecule type" value="Genomic_DNA"/>
</dbReference>
<name>A0ACA9K043_9GLOM</name>
<protein>
    <submittedName>
        <fullName evidence="1">4320_t:CDS:1</fullName>
    </submittedName>
</protein>
<keyword evidence="2" id="KW-1185">Reference proteome</keyword>
<proteinExistence type="predicted"/>
<comment type="caution">
    <text evidence="1">The sequence shown here is derived from an EMBL/GenBank/DDBJ whole genome shotgun (WGS) entry which is preliminary data.</text>
</comment>
<feature type="non-terminal residue" evidence="1">
    <location>
        <position position="455"/>
    </location>
</feature>
<sequence>MPSDLLVSASTEVKVWDLQTSVGDLKTKGKSATSIPEQLSGVVITSFAPVDLSTAVNAVRWNHDGQQLAVAGNKGNLTIHDSQGKLLETIPLNEEGSDIPDINVVRFANKSRYVLYGGSNKIVNIWDRKESMFTEPLKSVNVLEYSFFKRGLLAAGGEDGSLRLWDTSASSTALQTFENAHYSEIKGIAFSPFNSYLMCSGGLDKRIVLYDVGKKTTLKTIHTDIPLTALGFKANGVTMVAGTSQAASKPVCILCEHEPHSIKCLHFQEKDRSADRRNTIVKKQNHVRTSSRGSTLPASNRLSKPSPPPQTPNETKEKNYMDMFSPVKDVQVDETILNDAKAEEQNAGLFKGDILNTGAMDNTLSTGAMDNFLSTGAMDNILSTGAMDSILSTETMDDLKTRIVSKVKETIGGVKRISIGSGDSFLSNVDSPKKRVAFMDNDVMSESQKIVTTDE</sequence>
<evidence type="ECO:0000313" key="1">
    <source>
        <dbReference type="EMBL" id="CAG8445045.1"/>
    </source>
</evidence>
<gene>
    <name evidence="1" type="ORF">SCALOS_LOCUS874</name>
</gene>
<organism evidence="1 2">
    <name type="scientific">Scutellospora calospora</name>
    <dbReference type="NCBI Taxonomy" id="85575"/>
    <lineage>
        <taxon>Eukaryota</taxon>
        <taxon>Fungi</taxon>
        <taxon>Fungi incertae sedis</taxon>
        <taxon>Mucoromycota</taxon>
        <taxon>Glomeromycotina</taxon>
        <taxon>Glomeromycetes</taxon>
        <taxon>Diversisporales</taxon>
        <taxon>Gigasporaceae</taxon>
        <taxon>Scutellospora</taxon>
    </lineage>
</organism>